<dbReference type="Gene3D" id="1.10.510.10">
    <property type="entry name" value="Transferase(Phosphotransferase) domain 1"/>
    <property type="match status" value="1"/>
</dbReference>
<feature type="compositionally biased region" description="Low complexity" evidence="7">
    <location>
        <begin position="496"/>
        <end position="505"/>
    </location>
</feature>
<reference evidence="10" key="1">
    <citation type="submission" date="2013-10" db="EMBL/GenBank/DDBJ databases">
        <title>Genomic analysis of the causative agents of coccidiosis in chickens.</title>
        <authorList>
            <person name="Reid A.J."/>
            <person name="Blake D."/>
            <person name="Billington K."/>
            <person name="Browne H."/>
            <person name="Dunn M."/>
            <person name="Hung S."/>
            <person name="Kawahara F."/>
            <person name="Miranda-Saavedra D."/>
            <person name="Mourier T."/>
            <person name="Nagra H."/>
            <person name="Otto T.D."/>
            <person name="Rawlings N."/>
            <person name="Sanchez A."/>
            <person name="Sanders M."/>
            <person name="Subramaniam C."/>
            <person name="Tay Y."/>
            <person name="Dear P."/>
            <person name="Doerig C."/>
            <person name="Gruber A."/>
            <person name="Parkinson J."/>
            <person name="Shirley M."/>
            <person name="Wan K.L."/>
            <person name="Berriman M."/>
            <person name="Tomley F."/>
            <person name="Pain A."/>
        </authorList>
    </citation>
    <scope>NUCLEOTIDE SEQUENCE</scope>
    <source>
        <strain evidence="10">Houghton</strain>
    </source>
</reference>
<dbReference type="GeneID" id="25270602"/>
<keyword evidence="11" id="KW-1185">Reference proteome</keyword>
<dbReference type="PROSITE" id="PS00107">
    <property type="entry name" value="PROTEIN_KINASE_ATP"/>
    <property type="match status" value="1"/>
</dbReference>
<feature type="signal peptide" evidence="8">
    <location>
        <begin position="1"/>
        <end position="19"/>
    </location>
</feature>
<dbReference type="VEuPathDB" id="ToxoDB:EAH_00025320"/>
<feature type="domain" description="Protein kinase" evidence="9">
    <location>
        <begin position="365"/>
        <end position="751"/>
    </location>
</feature>
<sequence>MNLLLLLFAALAAPLFASGLHHKPSTAALSSSGNGSSRLLAPDAAAPAALLQAHHFERLARHAPILQAVGQQAAVGDAARAAAAAAAAAVNPFRRGLGAIFPGSRLRQEREQRERDKIRRQLEFPPIPGSPATPAVPPPGRGGLLSGFGAASQRLMEHLEDLQRPQYRPPRPLSSPLAEAIPRLKNISGNIEDYEQQRERDKENARKLLGRVFGDAAAAGAAPAHKLRRGRRVGSPKRPARQPAADAAAAEPSSAETAEQTEQEEAAAAPAEEAAAAPSVKSIAPTLFTDQQAEQYLAEVATATAHNTHLQEILKSRTTSVFSSDPVGTAALRVLASTAAGGKGARLYDVRDASTGALITDKLELTSEKVLGSGGNGVVVQMRLSNGDDQQQLGLTTVAVKLAYFHLNSPDPSPDERKHARAVLKDIYKSEVGGVQRILRRARRGSGAGAAGGELTTQNIAVGHQWAMPLFTASLRNPNGQPEQHDEGEQQQRLRGAGPAVAAPAPKASKEDLLLVGRVGFHGKVVLSEVMLGDATSLLTPRDSTVTMNSKNTTTRLSLTFLRPSMSAMEYLCAVFMGSVAALNSLQVGHMDLKPENILISPSGVPYTADFGLAGPLGETRSCYNGTVLYMEPRAADCALKRRSRELKKTYDAWATGVTAYVMLSGGSFPYGINPNGSVLEQLSELDSPRGGSRRHHHTGRGYNIFGSPSEDLRRRGVSKPLADAVGALLNTDSHARPSVESICQKLGIQY</sequence>
<dbReference type="EMBL" id="HG670690">
    <property type="protein sequence ID" value="CDI77563.1"/>
    <property type="molecule type" value="Genomic_DNA"/>
</dbReference>
<keyword evidence="1" id="KW-0808">Transferase</keyword>
<feature type="region of interest" description="Disordered" evidence="7">
    <location>
        <begin position="218"/>
        <end position="276"/>
    </location>
</feature>
<dbReference type="InterPro" id="IPR011009">
    <property type="entry name" value="Kinase-like_dom_sf"/>
</dbReference>
<feature type="coiled-coil region" evidence="6">
    <location>
        <begin position="184"/>
        <end position="211"/>
    </location>
</feature>
<dbReference type="RefSeq" id="XP_013252101.1">
    <property type="nucleotide sequence ID" value="XM_013396647.1"/>
</dbReference>
<proteinExistence type="predicted"/>
<organism evidence="10 11">
    <name type="scientific">Eimeria acervulina</name>
    <name type="common">Coccidian parasite</name>
    <dbReference type="NCBI Taxonomy" id="5801"/>
    <lineage>
        <taxon>Eukaryota</taxon>
        <taxon>Sar</taxon>
        <taxon>Alveolata</taxon>
        <taxon>Apicomplexa</taxon>
        <taxon>Conoidasida</taxon>
        <taxon>Coccidia</taxon>
        <taxon>Eucoccidiorida</taxon>
        <taxon>Eimeriorina</taxon>
        <taxon>Eimeriidae</taxon>
        <taxon>Eimeria</taxon>
    </lineage>
</organism>
<dbReference type="InterPro" id="IPR000719">
    <property type="entry name" value="Prot_kinase_dom"/>
</dbReference>
<feature type="region of interest" description="Disordered" evidence="7">
    <location>
        <begin position="474"/>
        <end position="505"/>
    </location>
</feature>
<dbReference type="AlphaFoldDB" id="U6GE23"/>
<evidence type="ECO:0000256" key="5">
    <source>
        <dbReference type="PROSITE-ProRule" id="PRU10141"/>
    </source>
</evidence>
<evidence type="ECO:0000313" key="10">
    <source>
        <dbReference type="EMBL" id="CDI77563.1"/>
    </source>
</evidence>
<feature type="region of interest" description="Disordered" evidence="7">
    <location>
        <begin position="123"/>
        <end position="147"/>
    </location>
</feature>
<keyword evidence="2 5" id="KW-0547">Nucleotide-binding</keyword>
<feature type="chain" id="PRO_5004670775" description="Protein kinase domain-containing protein" evidence="8">
    <location>
        <begin position="20"/>
        <end position="751"/>
    </location>
</feature>
<dbReference type="PROSITE" id="PS00108">
    <property type="entry name" value="PROTEIN_KINASE_ST"/>
    <property type="match status" value="1"/>
</dbReference>
<feature type="compositionally biased region" description="Low complexity" evidence="7">
    <location>
        <begin position="241"/>
        <end position="258"/>
    </location>
</feature>
<dbReference type="SMART" id="SM00220">
    <property type="entry name" value="S_TKc"/>
    <property type="match status" value="1"/>
</dbReference>
<evidence type="ECO:0000256" key="2">
    <source>
        <dbReference type="ARBA" id="ARBA00022741"/>
    </source>
</evidence>
<name>U6GE23_EIMAC</name>
<dbReference type="InterPro" id="IPR051681">
    <property type="entry name" value="Ser/Thr_Kinases-Pseudokinases"/>
</dbReference>
<dbReference type="PROSITE" id="PS50011">
    <property type="entry name" value="PROTEIN_KINASE_DOM"/>
    <property type="match status" value="1"/>
</dbReference>
<evidence type="ECO:0000256" key="8">
    <source>
        <dbReference type="SAM" id="SignalP"/>
    </source>
</evidence>
<keyword evidence="8" id="KW-0732">Signal</keyword>
<keyword evidence="4 5" id="KW-0067">ATP-binding</keyword>
<dbReference type="GO" id="GO:0004674">
    <property type="term" value="F:protein serine/threonine kinase activity"/>
    <property type="evidence" value="ECO:0007669"/>
    <property type="project" value="TreeGrafter"/>
</dbReference>
<feature type="compositionally biased region" description="Pro residues" evidence="7">
    <location>
        <begin position="125"/>
        <end position="140"/>
    </location>
</feature>
<accession>U6GE23</accession>
<dbReference type="Proteomes" id="UP000018050">
    <property type="component" value="Unassembled WGS sequence"/>
</dbReference>
<protein>
    <recommendedName>
        <fullName evidence="9">Protein kinase domain-containing protein</fullName>
    </recommendedName>
</protein>
<evidence type="ECO:0000256" key="1">
    <source>
        <dbReference type="ARBA" id="ARBA00022679"/>
    </source>
</evidence>
<feature type="compositionally biased region" description="Basic and acidic residues" evidence="7">
    <location>
        <begin position="483"/>
        <end position="492"/>
    </location>
</feature>
<evidence type="ECO:0000256" key="4">
    <source>
        <dbReference type="ARBA" id="ARBA00022840"/>
    </source>
</evidence>
<feature type="region of interest" description="Disordered" evidence="7">
    <location>
        <begin position="686"/>
        <end position="710"/>
    </location>
</feature>
<evidence type="ECO:0000259" key="9">
    <source>
        <dbReference type="PROSITE" id="PS50011"/>
    </source>
</evidence>
<feature type="region of interest" description="Disordered" evidence="7">
    <location>
        <begin position="162"/>
        <end position="181"/>
    </location>
</feature>
<dbReference type="PANTHER" id="PTHR44329:SF288">
    <property type="entry name" value="MITOGEN-ACTIVATED PROTEIN KINASE KINASE KINASE 20"/>
    <property type="match status" value="1"/>
</dbReference>
<gene>
    <name evidence="10" type="ORF">EAH_00025320</name>
</gene>
<reference evidence="10" key="2">
    <citation type="submission" date="2013-10" db="EMBL/GenBank/DDBJ databases">
        <authorList>
            <person name="Aslett M."/>
        </authorList>
    </citation>
    <scope>NUCLEOTIDE SEQUENCE</scope>
    <source>
        <strain evidence="10">Houghton</strain>
    </source>
</reference>
<keyword evidence="6" id="KW-0175">Coiled coil</keyword>
<feature type="compositionally biased region" description="Basic residues" evidence="7">
    <location>
        <begin position="225"/>
        <end position="240"/>
    </location>
</feature>
<dbReference type="InterPro" id="IPR008271">
    <property type="entry name" value="Ser/Thr_kinase_AS"/>
</dbReference>
<feature type="binding site" evidence="5">
    <location>
        <position position="401"/>
    </location>
    <ligand>
        <name>ATP</name>
        <dbReference type="ChEBI" id="CHEBI:30616"/>
    </ligand>
</feature>
<feature type="compositionally biased region" description="Low complexity" evidence="7">
    <location>
        <begin position="266"/>
        <end position="276"/>
    </location>
</feature>
<dbReference type="PANTHER" id="PTHR44329">
    <property type="entry name" value="SERINE/THREONINE-PROTEIN KINASE TNNI3K-RELATED"/>
    <property type="match status" value="1"/>
</dbReference>
<dbReference type="GO" id="GO:0005524">
    <property type="term" value="F:ATP binding"/>
    <property type="evidence" value="ECO:0007669"/>
    <property type="project" value="UniProtKB-UniRule"/>
</dbReference>
<dbReference type="SUPFAM" id="SSF56112">
    <property type="entry name" value="Protein kinase-like (PK-like)"/>
    <property type="match status" value="1"/>
</dbReference>
<dbReference type="OrthoDB" id="333676at2759"/>
<evidence type="ECO:0000256" key="6">
    <source>
        <dbReference type="SAM" id="Coils"/>
    </source>
</evidence>
<evidence type="ECO:0000256" key="7">
    <source>
        <dbReference type="SAM" id="MobiDB-lite"/>
    </source>
</evidence>
<keyword evidence="3" id="KW-0418">Kinase</keyword>
<dbReference type="InterPro" id="IPR017441">
    <property type="entry name" value="Protein_kinase_ATP_BS"/>
</dbReference>
<evidence type="ECO:0000313" key="11">
    <source>
        <dbReference type="Proteomes" id="UP000018050"/>
    </source>
</evidence>
<evidence type="ECO:0000256" key="3">
    <source>
        <dbReference type="ARBA" id="ARBA00022777"/>
    </source>
</evidence>
<dbReference type="Pfam" id="PF00069">
    <property type="entry name" value="Pkinase"/>
    <property type="match status" value="1"/>
</dbReference>